<name>A0A6L8UT63_9BACL</name>
<dbReference type="EMBL" id="WTUZ01000002">
    <property type="protein sequence ID" value="MZQ80651.1"/>
    <property type="molecule type" value="Genomic_DNA"/>
</dbReference>
<organism evidence="2 3">
    <name type="scientific">Paenibacillus silvestris</name>
    <dbReference type="NCBI Taxonomy" id="2606219"/>
    <lineage>
        <taxon>Bacteria</taxon>
        <taxon>Bacillati</taxon>
        <taxon>Bacillota</taxon>
        <taxon>Bacilli</taxon>
        <taxon>Bacillales</taxon>
        <taxon>Paenibacillaceae</taxon>
        <taxon>Paenibacillus</taxon>
    </lineage>
</organism>
<dbReference type="RefSeq" id="WP_161404766.1">
    <property type="nucleotide sequence ID" value="NZ_WTUZ01000002.1"/>
</dbReference>
<evidence type="ECO:0000313" key="2">
    <source>
        <dbReference type="EMBL" id="MZQ80651.1"/>
    </source>
</evidence>
<feature type="signal peptide" evidence="1">
    <location>
        <begin position="1"/>
        <end position="22"/>
    </location>
</feature>
<sequence>MKKFISGVIVGVGISACSVAFASDGLQAFLFPSKVTFHNNGMTNEVSFSKDDPVINFNNKAYIPLRLFSETLHAQVNYSTPSDSSDGTNLIDIYLNDDNFVIPDNEKIISIRNIESNPTGGHTFSLSGLITTNKSLEGKIIELHALDANKKIIGSNAEINIDGAAALNVGETRKFSTSIYSKETPIAYEVVLKDSWGLTQLDYFMDGMLQNVAGISFGPPAIDLNKHALISHLQFKNQSDKDIFIEPLSIEYQINKVIGDKKELIKSYKLASLQNKIPSMSWYQASIPAWNLRDQNGSPVAAGSYEVSIIVPNSLTFTSEGTSEKQTLTNFSNYTKWDVEITQDQINKITNTN</sequence>
<keyword evidence="1" id="KW-0732">Signal</keyword>
<dbReference type="AlphaFoldDB" id="A0A6L8UT63"/>
<protein>
    <recommendedName>
        <fullName evidence="4">Copper amine oxidase-like N-terminal domain-containing protein</fullName>
    </recommendedName>
</protein>
<gene>
    <name evidence="2" type="ORF">GQF01_00585</name>
</gene>
<evidence type="ECO:0008006" key="4">
    <source>
        <dbReference type="Google" id="ProtNLM"/>
    </source>
</evidence>
<reference evidence="2 3" key="1">
    <citation type="submission" date="2019-12" db="EMBL/GenBank/DDBJ databases">
        <title>Paenibacillus sp. nov. sp. isolated from soil.</title>
        <authorList>
            <person name="Kim J."/>
            <person name="Jeong S.E."/>
            <person name="Jung H.S."/>
            <person name="Jeon C.O."/>
        </authorList>
    </citation>
    <scope>NUCLEOTIDE SEQUENCE [LARGE SCALE GENOMIC DNA]</scope>
    <source>
        <strain evidence="2 3">5J-6</strain>
    </source>
</reference>
<feature type="chain" id="PRO_5026688215" description="Copper amine oxidase-like N-terminal domain-containing protein" evidence="1">
    <location>
        <begin position="23"/>
        <end position="353"/>
    </location>
</feature>
<evidence type="ECO:0000256" key="1">
    <source>
        <dbReference type="SAM" id="SignalP"/>
    </source>
</evidence>
<accession>A0A6L8UT63</accession>
<keyword evidence="3" id="KW-1185">Reference proteome</keyword>
<proteinExistence type="predicted"/>
<dbReference type="PROSITE" id="PS51257">
    <property type="entry name" value="PROKAR_LIPOPROTEIN"/>
    <property type="match status" value="1"/>
</dbReference>
<comment type="caution">
    <text evidence="2">The sequence shown here is derived from an EMBL/GenBank/DDBJ whole genome shotgun (WGS) entry which is preliminary data.</text>
</comment>
<evidence type="ECO:0000313" key="3">
    <source>
        <dbReference type="Proteomes" id="UP000481087"/>
    </source>
</evidence>
<dbReference type="Proteomes" id="UP000481087">
    <property type="component" value="Unassembled WGS sequence"/>
</dbReference>